<evidence type="ECO:0000313" key="2">
    <source>
        <dbReference type="Proteomes" id="UP000887116"/>
    </source>
</evidence>
<dbReference type="OrthoDB" id="10303268at2759"/>
<dbReference type="Proteomes" id="UP000887116">
    <property type="component" value="Unassembled WGS sequence"/>
</dbReference>
<protein>
    <submittedName>
        <fullName evidence="1">Uncharacterized protein</fullName>
    </submittedName>
</protein>
<name>A0A8X6I1L3_TRICU</name>
<comment type="caution">
    <text evidence="1">The sequence shown here is derived from an EMBL/GenBank/DDBJ whole genome shotgun (WGS) entry which is preliminary data.</text>
</comment>
<sequence length="93" mass="10151">MFNSRGRVSLCIHAGRAKHKRLLTGIVKPLQCQDSFLTTNIAGGILILDKKESCDQAICVSSTAEERGHKIDSSHSDFTGGLTNAALKRQKLR</sequence>
<dbReference type="AlphaFoldDB" id="A0A8X6I1L3"/>
<keyword evidence="2" id="KW-1185">Reference proteome</keyword>
<accession>A0A8X6I1L3</accession>
<proteinExistence type="predicted"/>
<reference evidence="1" key="1">
    <citation type="submission" date="2020-07" db="EMBL/GenBank/DDBJ databases">
        <title>Multicomponent nature underlies the extraordinary mechanical properties of spider dragline silk.</title>
        <authorList>
            <person name="Kono N."/>
            <person name="Nakamura H."/>
            <person name="Mori M."/>
            <person name="Yoshida Y."/>
            <person name="Ohtoshi R."/>
            <person name="Malay A.D."/>
            <person name="Moran D.A.P."/>
            <person name="Tomita M."/>
            <person name="Numata K."/>
            <person name="Arakawa K."/>
        </authorList>
    </citation>
    <scope>NUCLEOTIDE SEQUENCE</scope>
</reference>
<gene>
    <name evidence="1" type="ORF">TNCT_181301</name>
</gene>
<dbReference type="EMBL" id="BMAO01029807">
    <property type="protein sequence ID" value="GFR34036.1"/>
    <property type="molecule type" value="Genomic_DNA"/>
</dbReference>
<evidence type="ECO:0000313" key="1">
    <source>
        <dbReference type="EMBL" id="GFR34036.1"/>
    </source>
</evidence>
<organism evidence="1 2">
    <name type="scientific">Trichonephila clavata</name>
    <name type="common">Joro spider</name>
    <name type="synonym">Nephila clavata</name>
    <dbReference type="NCBI Taxonomy" id="2740835"/>
    <lineage>
        <taxon>Eukaryota</taxon>
        <taxon>Metazoa</taxon>
        <taxon>Ecdysozoa</taxon>
        <taxon>Arthropoda</taxon>
        <taxon>Chelicerata</taxon>
        <taxon>Arachnida</taxon>
        <taxon>Araneae</taxon>
        <taxon>Araneomorphae</taxon>
        <taxon>Entelegynae</taxon>
        <taxon>Araneoidea</taxon>
        <taxon>Nephilidae</taxon>
        <taxon>Trichonephila</taxon>
    </lineage>
</organism>